<sequence length="354" mass="42110">MYKIYKEIQKRIQKIDFNKLWEGFSPCEFALYDDKTVYFETYEIPITDQFLGNTTIIYAGKQIAIWKIEENDMKDLDLLATSIVHEMYHSYQMQFGENRFFNDIKALSYPITYHNFNLKLFESKLLVQSLMEEDHQKKEMLFNKFILVRKNRFEIIGENSLYEKSIETIEGAAEYVALISLKKLNLETYKVKLKKAIDWITTVDEKFLDIRRSAYYTGALICLVVDDLHVNFKKKLEPNLKYNFDLITENYPLKSWEIEIDKNPEIQVMINNRTDKICKIVNDIKADKKVKIFNGDFTVQGYDPMNMMRFENYVYHKLFLGINEDGKTDFVMGEIVIETDGKDFSRFSTYYKVQ</sequence>
<name>A0ABT6N8Z6_9FIRM</name>
<dbReference type="Proteomes" id="UP001158045">
    <property type="component" value="Unassembled WGS sequence"/>
</dbReference>
<dbReference type="EMBL" id="JARYZI010000001">
    <property type="protein sequence ID" value="MDH8676890.1"/>
    <property type="molecule type" value="Genomic_DNA"/>
</dbReference>
<accession>A0ABT6N8Z6</accession>
<evidence type="ECO:0000313" key="2">
    <source>
        <dbReference type="Proteomes" id="UP001158045"/>
    </source>
</evidence>
<organism evidence="1 2">
    <name type="scientific">Fusibacter bizertensis</name>
    <dbReference type="NCBI Taxonomy" id="1488331"/>
    <lineage>
        <taxon>Bacteria</taxon>
        <taxon>Bacillati</taxon>
        <taxon>Bacillota</taxon>
        <taxon>Clostridia</taxon>
        <taxon>Eubacteriales</taxon>
        <taxon>Eubacteriales Family XII. Incertae Sedis</taxon>
        <taxon>Fusibacter</taxon>
    </lineage>
</organism>
<dbReference type="RefSeq" id="WP_281092691.1">
    <property type="nucleotide sequence ID" value="NZ_JARYZI010000001.1"/>
</dbReference>
<reference evidence="1 2" key="1">
    <citation type="submission" date="2023-04" db="EMBL/GenBank/DDBJ databases">
        <title>Fusibacter bizertensis strain WBS, isolated from littoral bottom sediments of the Arctic seas - biochemical and genomic analysis.</title>
        <authorList>
            <person name="Brioukhanov A.L."/>
        </authorList>
    </citation>
    <scope>NUCLEOTIDE SEQUENCE [LARGE SCALE GENOMIC DNA]</scope>
    <source>
        <strain evidence="1 2">WBS</strain>
    </source>
</reference>
<proteinExistence type="predicted"/>
<gene>
    <name evidence="1" type="ORF">QE109_01960</name>
</gene>
<keyword evidence="2" id="KW-1185">Reference proteome</keyword>
<evidence type="ECO:0000313" key="1">
    <source>
        <dbReference type="EMBL" id="MDH8676890.1"/>
    </source>
</evidence>
<comment type="caution">
    <text evidence="1">The sequence shown here is derived from an EMBL/GenBank/DDBJ whole genome shotgun (WGS) entry which is preliminary data.</text>
</comment>
<protein>
    <recommendedName>
        <fullName evidence="3">DUF2268 domain-containing protein</fullName>
    </recommendedName>
</protein>
<evidence type="ECO:0008006" key="3">
    <source>
        <dbReference type="Google" id="ProtNLM"/>
    </source>
</evidence>